<gene>
    <name evidence="1" type="ORF">SAMN05661091_3948</name>
</gene>
<keyword evidence="2" id="KW-1185">Reference proteome</keyword>
<name>A0A1X7HJK1_9BACL</name>
<dbReference type="Proteomes" id="UP000192940">
    <property type="component" value="Chromosome I"/>
</dbReference>
<evidence type="ECO:0000313" key="1">
    <source>
        <dbReference type="EMBL" id="SMF87828.1"/>
    </source>
</evidence>
<proteinExistence type="predicted"/>
<sequence length="43" mass="4907">MKNGIVIFLNALQVQGKQVFLISLSRYSMKISFTYLSITQLLV</sequence>
<evidence type="ECO:0000313" key="2">
    <source>
        <dbReference type="Proteomes" id="UP000192940"/>
    </source>
</evidence>
<dbReference type="AlphaFoldDB" id="A0A1X7HJK1"/>
<organism evidence="1 2">
    <name type="scientific">Paenibacillus uliginis N3/975</name>
    <dbReference type="NCBI Taxonomy" id="1313296"/>
    <lineage>
        <taxon>Bacteria</taxon>
        <taxon>Bacillati</taxon>
        <taxon>Bacillota</taxon>
        <taxon>Bacilli</taxon>
        <taxon>Bacillales</taxon>
        <taxon>Paenibacillaceae</taxon>
        <taxon>Paenibacillus</taxon>
    </lineage>
</organism>
<accession>A0A1X7HJK1</accession>
<reference evidence="1 2" key="1">
    <citation type="submission" date="2017-04" db="EMBL/GenBank/DDBJ databases">
        <authorList>
            <person name="Afonso C.L."/>
            <person name="Miller P.J."/>
            <person name="Scott M.A."/>
            <person name="Spackman E."/>
            <person name="Goraichik I."/>
            <person name="Dimitrov K.M."/>
            <person name="Suarez D.L."/>
            <person name="Swayne D.E."/>
        </authorList>
    </citation>
    <scope>NUCLEOTIDE SEQUENCE [LARGE SCALE GENOMIC DNA]</scope>
    <source>
        <strain evidence="1 2">N3/975</strain>
    </source>
</reference>
<protein>
    <submittedName>
        <fullName evidence="1">Uncharacterized protein</fullName>
    </submittedName>
</protein>
<dbReference type="EMBL" id="LT840184">
    <property type="protein sequence ID" value="SMF87828.1"/>
    <property type="molecule type" value="Genomic_DNA"/>
</dbReference>